<organism evidence="2">
    <name type="scientific">Myoviridae sp. ctrMq22</name>
    <dbReference type="NCBI Taxonomy" id="2825181"/>
    <lineage>
        <taxon>Viruses</taxon>
        <taxon>Duplodnaviria</taxon>
        <taxon>Heunggongvirae</taxon>
        <taxon>Uroviricota</taxon>
        <taxon>Caudoviricetes</taxon>
    </lineage>
</organism>
<protein>
    <submittedName>
        <fullName evidence="2">Uncharacterized protein</fullName>
    </submittedName>
</protein>
<keyword evidence="1" id="KW-0812">Transmembrane</keyword>
<name>A0A8S5NVR9_9CAUD</name>
<proteinExistence type="predicted"/>
<keyword evidence="1" id="KW-1133">Transmembrane helix</keyword>
<dbReference type="EMBL" id="BK015263">
    <property type="protein sequence ID" value="DAD98527.1"/>
    <property type="molecule type" value="Genomic_DNA"/>
</dbReference>
<feature type="transmembrane region" description="Helical" evidence="1">
    <location>
        <begin position="6"/>
        <end position="25"/>
    </location>
</feature>
<accession>A0A8S5NVR9</accession>
<reference evidence="2" key="1">
    <citation type="journal article" date="2021" name="Proc. Natl. Acad. Sci. U.S.A.">
        <title>A Catalog of Tens of Thousands of Viruses from Human Metagenomes Reveals Hidden Associations with Chronic Diseases.</title>
        <authorList>
            <person name="Tisza M.J."/>
            <person name="Buck C.B."/>
        </authorList>
    </citation>
    <scope>NUCLEOTIDE SEQUENCE</scope>
    <source>
        <strain evidence="2">CtrMq22</strain>
    </source>
</reference>
<evidence type="ECO:0000313" key="2">
    <source>
        <dbReference type="EMBL" id="DAD98527.1"/>
    </source>
</evidence>
<keyword evidence="1" id="KW-0472">Membrane</keyword>
<sequence length="79" mass="8763">MVIVIVCYIAGGILTFVLVAALRGSKIMDKEADSISALVAAVAWPFTLMALIGCITLWWLFDVLELLFFATSTYFRSRK</sequence>
<evidence type="ECO:0000256" key="1">
    <source>
        <dbReference type="SAM" id="Phobius"/>
    </source>
</evidence>
<feature type="transmembrane region" description="Helical" evidence="1">
    <location>
        <begin position="37"/>
        <end position="61"/>
    </location>
</feature>